<dbReference type="Proteomes" id="UP001415857">
    <property type="component" value="Unassembled WGS sequence"/>
</dbReference>
<protein>
    <submittedName>
        <fullName evidence="1">Uncharacterized protein</fullName>
    </submittedName>
</protein>
<comment type="caution">
    <text evidence="1">The sequence shown here is derived from an EMBL/GenBank/DDBJ whole genome shotgun (WGS) entry which is preliminary data.</text>
</comment>
<reference evidence="1 2" key="1">
    <citation type="journal article" date="2024" name="Plant J.">
        <title>Genome sequences and population genomics reveal climatic adaptation and genomic divergence between two closely related sweetgum species.</title>
        <authorList>
            <person name="Xu W.Q."/>
            <person name="Ren C.Q."/>
            <person name="Zhang X.Y."/>
            <person name="Comes H.P."/>
            <person name="Liu X.H."/>
            <person name="Li Y.G."/>
            <person name="Kettle C.J."/>
            <person name="Jalonen R."/>
            <person name="Gaisberger H."/>
            <person name="Ma Y.Z."/>
            <person name="Qiu Y.X."/>
        </authorList>
    </citation>
    <scope>NUCLEOTIDE SEQUENCE [LARGE SCALE GENOMIC DNA]</scope>
    <source>
        <strain evidence="1">Hangzhou</strain>
    </source>
</reference>
<dbReference type="PANTHER" id="PTHR35737">
    <property type="entry name" value="CRYPTIC LOCI REGULATOR"/>
    <property type="match status" value="1"/>
</dbReference>
<gene>
    <name evidence="1" type="ORF">L1049_008221</name>
</gene>
<dbReference type="EMBL" id="JBBPBK010000002">
    <property type="protein sequence ID" value="KAK9290057.1"/>
    <property type="molecule type" value="Genomic_DNA"/>
</dbReference>
<dbReference type="PANTHER" id="PTHR35737:SF1">
    <property type="entry name" value="CRYPTIC LOCI REGULATOR"/>
    <property type="match status" value="1"/>
</dbReference>
<organism evidence="1 2">
    <name type="scientific">Liquidambar formosana</name>
    <name type="common">Formosan gum</name>
    <dbReference type="NCBI Taxonomy" id="63359"/>
    <lineage>
        <taxon>Eukaryota</taxon>
        <taxon>Viridiplantae</taxon>
        <taxon>Streptophyta</taxon>
        <taxon>Embryophyta</taxon>
        <taxon>Tracheophyta</taxon>
        <taxon>Spermatophyta</taxon>
        <taxon>Magnoliopsida</taxon>
        <taxon>eudicotyledons</taxon>
        <taxon>Gunneridae</taxon>
        <taxon>Pentapetalae</taxon>
        <taxon>Saxifragales</taxon>
        <taxon>Altingiaceae</taxon>
        <taxon>Liquidambar</taxon>
    </lineage>
</organism>
<accession>A0AAP0S925</accession>
<dbReference type="AlphaFoldDB" id="A0AAP0S925"/>
<proteinExistence type="predicted"/>
<sequence length="95" mass="10510">MGIGICCSWGFQLQRPVDVDGVTRGAIFIQRLRSKTHIAAFNAEAQEATIRDASNLCDVAEAICNAQEEHLKNSFIDLPIWASLRELMASLCDDE</sequence>
<evidence type="ECO:0000313" key="2">
    <source>
        <dbReference type="Proteomes" id="UP001415857"/>
    </source>
</evidence>
<keyword evidence="2" id="KW-1185">Reference proteome</keyword>
<name>A0AAP0S925_LIQFO</name>
<evidence type="ECO:0000313" key="1">
    <source>
        <dbReference type="EMBL" id="KAK9290057.1"/>
    </source>
</evidence>